<dbReference type="BioCyc" id="JESP1508404:G14D9-11667-MONOMER"/>
<name>A0A0B5AT15_9BACL</name>
<accession>A0A0B5AT15</accession>
<evidence type="ECO:0008006" key="3">
    <source>
        <dbReference type="Google" id="ProtNLM"/>
    </source>
</evidence>
<sequence length="127" mass="14590">MAKLKGVFKRFSQECETADKHQEKELETRYYKVSFDKVYDEVKRYFSGDGYEISSESKDHGEIMITRTKSPKMFLIATVVSTRPMHTALDLKASTDQMVVGGAYPKLKEEISACYQALAKEMREAEK</sequence>
<proteinExistence type="predicted"/>
<organism evidence="1 2">
    <name type="scientific">Jeotgalibacillus malaysiensis</name>
    <dbReference type="NCBI Taxonomy" id="1508404"/>
    <lineage>
        <taxon>Bacteria</taxon>
        <taxon>Bacillati</taxon>
        <taxon>Bacillota</taxon>
        <taxon>Bacilli</taxon>
        <taxon>Bacillales</taxon>
        <taxon>Caryophanaceae</taxon>
        <taxon>Jeotgalibacillus</taxon>
    </lineage>
</organism>
<evidence type="ECO:0000313" key="2">
    <source>
        <dbReference type="Proteomes" id="UP000031449"/>
    </source>
</evidence>
<dbReference type="Proteomes" id="UP000031449">
    <property type="component" value="Chromosome"/>
</dbReference>
<reference evidence="1 2" key="1">
    <citation type="submission" date="2014-08" db="EMBL/GenBank/DDBJ databases">
        <title>Complete genome of a marine bacteria Jeotgalibacillus malaysiensis.</title>
        <authorList>
            <person name="Yaakop A.S."/>
            <person name="Chan K.-G."/>
            <person name="Goh K.M."/>
        </authorList>
    </citation>
    <scope>NUCLEOTIDE SEQUENCE [LARGE SCALE GENOMIC DNA]</scope>
    <source>
        <strain evidence="1 2">D5</strain>
    </source>
</reference>
<evidence type="ECO:0000313" key="1">
    <source>
        <dbReference type="EMBL" id="AJD91728.1"/>
    </source>
</evidence>
<dbReference type="KEGG" id="jeo:JMA_24110"/>
<keyword evidence="2" id="KW-1185">Reference proteome</keyword>
<dbReference type="STRING" id="1508404.JMA_24110"/>
<dbReference type="AlphaFoldDB" id="A0A0B5AT15"/>
<dbReference type="EMBL" id="CP009416">
    <property type="protein sequence ID" value="AJD91728.1"/>
    <property type="molecule type" value="Genomic_DNA"/>
</dbReference>
<dbReference type="HOGENOM" id="CLU_150011_0_0_9"/>
<protein>
    <recommendedName>
        <fullName evidence="3">Cytosolic protein</fullName>
    </recommendedName>
</protein>
<dbReference type="OrthoDB" id="2353056at2"/>
<gene>
    <name evidence="1" type="ORF">JMA_24110</name>
</gene>